<protein>
    <submittedName>
        <fullName evidence="1">Uncharacterized protein</fullName>
    </submittedName>
</protein>
<sequence length="746" mass="81190">MDFEPPQRVLLDTRPLKRAHSFVRIATNEDGSARVVTDLDKTPSPPHPKTTPVSFARAAAGLRRSYSAAGLNDRLFAAARGEPSPKVARVSPNIGRSRDSRAWEFWCDPDTRHNTSLTARAEQEGSGSAADAIGLLRANRRILAQNQARQNTPLKSRRSSYKAFGSSGVKKSRGSMQRASTFNVFSSGKKQNDNDETESDDFPSTESDKENWEPDMPKSVRRRGFATPASATRPRQILGENTNVISQSASLSALLAKAKKGGSATIDPEQDDELRAFMNGDNGSARTNLSSAEEAGCVEVPLPARPPTPTTPATMEPTEPGSSSSPPSVQEHRTNPSRDGTPHAASPALRSQAEFFMTGVVPVSAQPAAVCSACLDPLTEDVVKMVKCGHMFHCKCIVLWFQSRNAMRGACPNCRTALFRPETSNPTPRPVPPTHGRLGPVTVLPGSTQSSFGPGPATFGPGAFGLGGPVQWPAHPWPPRAILPLPDGYQVPEEIRANMDRPSANLGNLGAFHQPLAHQTVSSSERDAQYAYSPHYPAPSPHILAAMNRSTSARRHYPIRDMLNTLPTEVIESMLRGSISDRLRIRYEAELALRRGEAVPNPSPLPQTPSANSVVASDPLADRTSTSSDPESSSLSSARLQQRRPAPMHLRPRSILRQSIRAEAARRSDTSRSGGPPMENYTRSYSHEDVLAFSHAETFYHGEPRPYRQPDTLSAQDQTANIERQFESVEAMFARLRDSEFPTSAE</sequence>
<dbReference type="Proteomes" id="UP001153331">
    <property type="component" value="Unassembled WGS sequence"/>
</dbReference>
<reference evidence="1" key="1">
    <citation type="submission" date="2022-11" db="EMBL/GenBank/DDBJ databases">
        <title>Genome Sequence of Boeremia exigua.</title>
        <authorList>
            <person name="Buettner E."/>
        </authorList>
    </citation>
    <scope>NUCLEOTIDE SEQUENCE</scope>
    <source>
        <strain evidence="1">CU02</strain>
    </source>
</reference>
<name>A0ACC2HYI4_9PLEO</name>
<comment type="caution">
    <text evidence="1">The sequence shown here is derived from an EMBL/GenBank/DDBJ whole genome shotgun (WGS) entry which is preliminary data.</text>
</comment>
<gene>
    <name evidence="1" type="ORF">OPT61_g8485</name>
</gene>
<evidence type="ECO:0000313" key="1">
    <source>
        <dbReference type="EMBL" id="KAJ8107994.1"/>
    </source>
</evidence>
<keyword evidence="2" id="KW-1185">Reference proteome</keyword>
<dbReference type="EMBL" id="JAPHNI010000822">
    <property type="protein sequence ID" value="KAJ8107994.1"/>
    <property type="molecule type" value="Genomic_DNA"/>
</dbReference>
<accession>A0ACC2HYI4</accession>
<proteinExistence type="predicted"/>
<evidence type="ECO:0000313" key="2">
    <source>
        <dbReference type="Proteomes" id="UP001153331"/>
    </source>
</evidence>
<organism evidence="1 2">
    <name type="scientific">Boeremia exigua</name>
    <dbReference type="NCBI Taxonomy" id="749465"/>
    <lineage>
        <taxon>Eukaryota</taxon>
        <taxon>Fungi</taxon>
        <taxon>Dikarya</taxon>
        <taxon>Ascomycota</taxon>
        <taxon>Pezizomycotina</taxon>
        <taxon>Dothideomycetes</taxon>
        <taxon>Pleosporomycetidae</taxon>
        <taxon>Pleosporales</taxon>
        <taxon>Pleosporineae</taxon>
        <taxon>Didymellaceae</taxon>
        <taxon>Boeremia</taxon>
    </lineage>
</organism>